<dbReference type="AlphaFoldDB" id="A0A0F4GF83"/>
<feature type="region of interest" description="Disordered" evidence="1">
    <location>
        <begin position="324"/>
        <end position="353"/>
    </location>
</feature>
<dbReference type="STRING" id="1047168.A0A0F4GF83"/>
<dbReference type="Gene3D" id="3.30.710.10">
    <property type="entry name" value="Potassium Channel Kv1.1, Chain A"/>
    <property type="match status" value="1"/>
</dbReference>
<reference evidence="2 3" key="1">
    <citation type="submission" date="2015-03" db="EMBL/GenBank/DDBJ databases">
        <title>RNA-seq based gene annotation and comparative genomics of four Zymoseptoria species reveal species-specific pathogenicity related genes and transposable element activity.</title>
        <authorList>
            <person name="Grandaubert J."/>
            <person name="Bhattacharyya A."/>
            <person name="Stukenbrock E.H."/>
        </authorList>
    </citation>
    <scope>NUCLEOTIDE SEQUENCE [LARGE SCALE GENOMIC DNA]</scope>
    <source>
        <strain evidence="2 3">Zb18110</strain>
    </source>
</reference>
<keyword evidence="3" id="KW-1185">Reference proteome</keyword>
<proteinExistence type="predicted"/>
<organism evidence="2 3">
    <name type="scientific">Zymoseptoria brevis</name>
    <dbReference type="NCBI Taxonomy" id="1047168"/>
    <lineage>
        <taxon>Eukaryota</taxon>
        <taxon>Fungi</taxon>
        <taxon>Dikarya</taxon>
        <taxon>Ascomycota</taxon>
        <taxon>Pezizomycotina</taxon>
        <taxon>Dothideomycetes</taxon>
        <taxon>Dothideomycetidae</taxon>
        <taxon>Mycosphaerellales</taxon>
        <taxon>Mycosphaerellaceae</taxon>
        <taxon>Zymoseptoria</taxon>
    </lineage>
</organism>
<protein>
    <recommendedName>
        <fullName evidence="4">BTB domain-containing protein</fullName>
    </recommendedName>
</protein>
<name>A0A0F4GF83_9PEZI</name>
<gene>
    <name evidence="2" type="ORF">TI39_contig831g00020</name>
</gene>
<accession>A0A0F4GF83</accession>
<evidence type="ECO:0000256" key="1">
    <source>
        <dbReference type="SAM" id="MobiDB-lite"/>
    </source>
</evidence>
<comment type="caution">
    <text evidence="2">The sequence shown here is derived from an EMBL/GenBank/DDBJ whole genome shotgun (WGS) entry which is preliminary data.</text>
</comment>
<dbReference type="Proteomes" id="UP000033647">
    <property type="component" value="Unassembled WGS sequence"/>
</dbReference>
<evidence type="ECO:0008006" key="4">
    <source>
        <dbReference type="Google" id="ProtNLM"/>
    </source>
</evidence>
<dbReference type="InterPro" id="IPR011333">
    <property type="entry name" value="SKP1/BTB/POZ_sf"/>
</dbReference>
<sequence>MAAQYDCGDRHDGITIITLDDISAKAMNSMLQIIYHGTYSLDGAVIMSTARQSEPSAIQSRTALEKNHPGPLKDTLLAHAQVGNLAASYQLPELQTLAEECFSAARCKGTMLKPEEMIEIAGEVYIRPSENEGLHAIVLEMILEHADQYLNDCGFIDCIMKDECLQDLAMDILAAAALRLKEHSDEMHTCQINSSDLMKTLLPADNQRLHDQMAAKEDAANNRLNEETMKIKRECEERIMRIKLQAKDQDRLRCDQISDAAKKLTQADGNLASTKMELKALKTTQATSETKLIELEEQSAKAASDATILDLQNKNRHFFQTMQEYQRSAAGPQKPARRGEHKPPKGSESCVGTGGMRRLAKEGNHASGGQALGRREECARAAVEERAIEPGSSTRSSLVHGWNELLLGSWSTSTTLTSVVTAVKISSTTWSAREITDTSHAVPSVQRGITGATA</sequence>
<evidence type="ECO:0000313" key="3">
    <source>
        <dbReference type="Proteomes" id="UP000033647"/>
    </source>
</evidence>
<dbReference type="EMBL" id="LAFY01000823">
    <property type="protein sequence ID" value="KJX96096.1"/>
    <property type="molecule type" value="Genomic_DNA"/>
</dbReference>
<evidence type="ECO:0000313" key="2">
    <source>
        <dbReference type="EMBL" id="KJX96096.1"/>
    </source>
</evidence>